<dbReference type="GO" id="GO:0006941">
    <property type="term" value="P:striated muscle contraction"/>
    <property type="evidence" value="ECO:0007669"/>
    <property type="project" value="TreeGrafter"/>
</dbReference>
<dbReference type="GO" id="GO:0005790">
    <property type="term" value="C:smooth endoplasmic reticulum"/>
    <property type="evidence" value="ECO:0007669"/>
    <property type="project" value="TreeGrafter"/>
</dbReference>
<organism evidence="2 3">
    <name type="scientific">Heterorhabditis bacteriophora</name>
    <name type="common">Entomopathogenic nematode worm</name>
    <dbReference type="NCBI Taxonomy" id="37862"/>
    <lineage>
        <taxon>Eukaryota</taxon>
        <taxon>Metazoa</taxon>
        <taxon>Ecdysozoa</taxon>
        <taxon>Nematoda</taxon>
        <taxon>Chromadorea</taxon>
        <taxon>Rhabditida</taxon>
        <taxon>Rhabditina</taxon>
        <taxon>Rhabditomorpha</taxon>
        <taxon>Strongyloidea</taxon>
        <taxon>Heterorhabditidae</taxon>
        <taxon>Heterorhabditis</taxon>
    </lineage>
</organism>
<sequence length="234" mass="27053">MPVCMFILISVFAVQVIQNVTCEPVKEYMLPIAERLRRMSERAFKEEEHMRTHPDDADEGTVAEDNSRLVRDTYAYFPILMKYTDLHRAQWLKQPSWETDGVYENVAVIFRIWSQSQHFKREELNYMAQFEEDAAMVGGGEMKTGKAAIAERKKKRREGQVKKDKHANSIVIACLKRLLPVGLNVFGGRELDIVQQSKEKFIQKEQEDKIREFIKGLLEIPVKYGTSLGNSTHG</sequence>
<dbReference type="AlphaFoldDB" id="A0A1I7XL99"/>
<dbReference type="GO" id="GO:0030018">
    <property type="term" value="C:Z disc"/>
    <property type="evidence" value="ECO:0007669"/>
    <property type="project" value="TreeGrafter"/>
</dbReference>
<reference evidence="3" key="1">
    <citation type="submission" date="2016-11" db="UniProtKB">
        <authorList>
            <consortium name="WormBaseParasite"/>
        </authorList>
    </citation>
    <scope>IDENTIFICATION</scope>
</reference>
<evidence type="ECO:0000313" key="2">
    <source>
        <dbReference type="Proteomes" id="UP000095283"/>
    </source>
</evidence>
<feature type="signal peptide" evidence="1">
    <location>
        <begin position="1"/>
        <end position="22"/>
    </location>
</feature>
<accession>A0A1I7XL99</accession>
<dbReference type="PANTHER" id="PTHR46399">
    <property type="entry name" value="B30.2/SPRY DOMAIN-CONTAINING PROTEIN"/>
    <property type="match status" value="1"/>
</dbReference>
<dbReference type="InterPro" id="IPR015925">
    <property type="entry name" value="Ryanodine_IP3_receptor"/>
</dbReference>
<dbReference type="GO" id="GO:0033017">
    <property type="term" value="C:sarcoplasmic reticulum membrane"/>
    <property type="evidence" value="ECO:0007669"/>
    <property type="project" value="TreeGrafter"/>
</dbReference>
<evidence type="ECO:0000256" key="1">
    <source>
        <dbReference type="SAM" id="SignalP"/>
    </source>
</evidence>
<dbReference type="GO" id="GO:0034704">
    <property type="term" value="C:calcium channel complex"/>
    <property type="evidence" value="ECO:0007669"/>
    <property type="project" value="TreeGrafter"/>
</dbReference>
<dbReference type="PANTHER" id="PTHR46399:SF8">
    <property type="entry name" value="B30.2_SPRY DOMAIN-CONTAINING PROTEIN"/>
    <property type="match status" value="1"/>
</dbReference>
<dbReference type="WBParaSite" id="Hba_18499">
    <property type="protein sequence ID" value="Hba_18499"/>
    <property type="gene ID" value="Hba_18499"/>
</dbReference>
<feature type="chain" id="PRO_5009311278" evidence="1">
    <location>
        <begin position="23"/>
        <end position="234"/>
    </location>
</feature>
<evidence type="ECO:0000313" key="3">
    <source>
        <dbReference type="WBParaSite" id="Hba_18499"/>
    </source>
</evidence>
<protein>
    <submittedName>
        <fullName evidence="3">Ryanodine receptor 44F</fullName>
    </submittedName>
</protein>
<dbReference type="Proteomes" id="UP000095283">
    <property type="component" value="Unplaced"/>
</dbReference>
<dbReference type="GO" id="GO:0014808">
    <property type="term" value="P:release of sequestered calcium ion into cytosol by sarcoplasmic reticulum"/>
    <property type="evidence" value="ECO:0007669"/>
    <property type="project" value="TreeGrafter"/>
</dbReference>
<dbReference type="GO" id="GO:0005219">
    <property type="term" value="F:ryanodine-sensitive calcium-release channel activity"/>
    <property type="evidence" value="ECO:0007669"/>
    <property type="project" value="TreeGrafter"/>
</dbReference>
<keyword evidence="2" id="KW-1185">Reference proteome</keyword>
<keyword evidence="1" id="KW-0732">Signal</keyword>
<name>A0A1I7XL99_HETBA</name>
<dbReference type="GO" id="GO:0042383">
    <property type="term" value="C:sarcolemma"/>
    <property type="evidence" value="ECO:0007669"/>
    <property type="project" value="TreeGrafter"/>
</dbReference>
<proteinExistence type="predicted"/>